<keyword evidence="1" id="KW-0732">Signal</keyword>
<evidence type="ECO:0000313" key="3">
    <source>
        <dbReference type="EMBL" id="PJZ59604.1"/>
    </source>
</evidence>
<gene>
    <name evidence="3" type="ORF">CH376_22865</name>
    <name evidence="2" type="ORF">CH380_12155</name>
</gene>
<evidence type="ECO:0000313" key="5">
    <source>
        <dbReference type="Proteomes" id="UP000232188"/>
    </source>
</evidence>
<comment type="caution">
    <text evidence="2">The sequence shown here is derived from an EMBL/GenBank/DDBJ whole genome shotgun (WGS) entry which is preliminary data.</text>
</comment>
<dbReference type="EMBL" id="NPDV01000009">
    <property type="protein sequence ID" value="PJZ53155.1"/>
    <property type="molecule type" value="Genomic_DNA"/>
</dbReference>
<dbReference type="Proteomes" id="UP000232188">
    <property type="component" value="Unassembled WGS sequence"/>
</dbReference>
<reference evidence="4 5" key="1">
    <citation type="submission" date="2017-07" db="EMBL/GenBank/DDBJ databases">
        <title>Leptospira spp. isolated from tropical soils.</title>
        <authorList>
            <person name="Thibeaux R."/>
            <person name="Iraola G."/>
            <person name="Ferres I."/>
            <person name="Bierque E."/>
            <person name="Girault D."/>
            <person name="Soupe-Gilbert M.-E."/>
            <person name="Picardeau M."/>
            <person name="Goarant C."/>
        </authorList>
    </citation>
    <scope>NUCLEOTIDE SEQUENCE [LARGE SCALE GENOMIC DNA]</scope>
    <source>
        <strain evidence="2 5">FH2-B-C1</strain>
        <strain evidence="3 4">FH2-B-D1</strain>
    </source>
</reference>
<evidence type="ECO:0000313" key="2">
    <source>
        <dbReference type="EMBL" id="PJZ53155.1"/>
    </source>
</evidence>
<feature type="chain" id="PRO_5014689888" description="Lipoprotein" evidence="1">
    <location>
        <begin position="22"/>
        <end position="749"/>
    </location>
</feature>
<keyword evidence="4" id="KW-1185">Reference proteome</keyword>
<sequence length="749" mass="76259">MNLSMKRVGISLGLAAFALFAVNCHKKKNNNDLFILALLLGQQQPGVYISGTLVDKNNSPLANATVQILGRGESSAVVLPPNWINNNAAGKSNGGSSANNAVPGGFLFNNSVGAAATAADGSACIGFNSTTLANTNANCPTTYITSLADAVAGASAGAQFVASKCGSSLVSQINASYAAVGTNNVNAAGSEPLQYGKDQVRIYCDVANLEAAATAAGINTDVQPAGTVIASFTTDAAGNFANVKFNVSSLGNTYKILVTDSNGTTLKPRRLKVSKNGVATLLNPVSGKLSNGPLELSTGKDITAQEANSWTSIYPSAEPTKYAGSYDISFSTVSLNVVYPRNYNTLSGTLGANTTLTKAGSPYLLSGTVIVPSGITLTIEAGTTVYGAISPAGALLVKPGAKLIANGTSADPITFTSSQNAGSRAPADWQGIILQGNAIQTFGGRGSVAVGEGDTGSFGGGSYSDAASASKLSYVVVQFAGAPFSPGNERNCVSLMGVGQETTLDHVQCHMGYDDGFEQWGGAFTATYMVSTGNRDDQFDFADGFIGKYQFGITHLYKASIAANDDTSRCIEGDGNSALSCTGSARTGGDCADPYFANITCVASGNSGDVNHGDAIFVRRAAANIPVGDYTNFLVAGFYTGGAKFAVKCDNTAGQVADIRATNIYTNDGTAVGGACATAPGITNSGVTISTALTNYTSPNYAPSAANVSAQNTTAVTNFGAGFSSATYYGAIDFSGADWTAGWTSYPSN</sequence>
<dbReference type="EMBL" id="NPDU01000112">
    <property type="protein sequence ID" value="PJZ59604.1"/>
    <property type="molecule type" value="Genomic_DNA"/>
</dbReference>
<dbReference type="RefSeq" id="WP_100786005.1">
    <property type="nucleotide sequence ID" value="NZ_NPDU01000112.1"/>
</dbReference>
<dbReference type="PANTHER" id="PTHR41339">
    <property type="entry name" value="LIPL48"/>
    <property type="match status" value="1"/>
</dbReference>
<evidence type="ECO:0000313" key="4">
    <source>
        <dbReference type="Proteomes" id="UP000232149"/>
    </source>
</evidence>
<dbReference type="AlphaFoldDB" id="A0A2M9YNQ1"/>
<dbReference type="Proteomes" id="UP000232149">
    <property type="component" value="Unassembled WGS sequence"/>
</dbReference>
<dbReference type="PANTHER" id="PTHR41339:SF1">
    <property type="entry name" value="SECRETED PROTEIN"/>
    <property type="match status" value="1"/>
</dbReference>
<proteinExistence type="predicted"/>
<evidence type="ECO:0008006" key="6">
    <source>
        <dbReference type="Google" id="ProtNLM"/>
    </source>
</evidence>
<organism evidence="2 5">
    <name type="scientific">Leptospira adleri</name>
    <dbReference type="NCBI Taxonomy" id="2023186"/>
    <lineage>
        <taxon>Bacteria</taxon>
        <taxon>Pseudomonadati</taxon>
        <taxon>Spirochaetota</taxon>
        <taxon>Spirochaetia</taxon>
        <taxon>Leptospirales</taxon>
        <taxon>Leptospiraceae</taxon>
        <taxon>Leptospira</taxon>
    </lineage>
</organism>
<evidence type="ECO:0000256" key="1">
    <source>
        <dbReference type="SAM" id="SignalP"/>
    </source>
</evidence>
<name>A0A2M9YNQ1_9LEPT</name>
<accession>A0A2M9YNQ1</accession>
<protein>
    <recommendedName>
        <fullName evidence="6">Lipoprotein</fullName>
    </recommendedName>
</protein>
<feature type="signal peptide" evidence="1">
    <location>
        <begin position="1"/>
        <end position="21"/>
    </location>
</feature>